<gene>
    <name evidence="9" type="ORF">AVDCRST_MAG34-1253</name>
</gene>
<name>A0A6J4M2A8_9ACTN</name>
<protein>
    <recommendedName>
        <fullName evidence="8">Probable membrane transporter protein</fullName>
    </recommendedName>
</protein>
<keyword evidence="3" id="KW-0813">Transport</keyword>
<feature type="transmembrane region" description="Helical" evidence="8">
    <location>
        <begin position="141"/>
        <end position="169"/>
    </location>
</feature>
<reference evidence="9" key="1">
    <citation type="submission" date="2020-02" db="EMBL/GenBank/DDBJ databases">
        <authorList>
            <person name="Meier V. D."/>
        </authorList>
    </citation>
    <scope>NUCLEOTIDE SEQUENCE</scope>
    <source>
        <strain evidence="9">AVDCRST_MAG34</strain>
    </source>
</reference>
<evidence type="ECO:0000256" key="5">
    <source>
        <dbReference type="ARBA" id="ARBA00022692"/>
    </source>
</evidence>
<keyword evidence="7 8" id="KW-0472">Membrane</keyword>
<sequence>MSPWELAAIALAGVAAGFINAVAGSGTLITFPTLLAFGVPPVTANVSNNIGLVPGGLSGAIGWRRELAGQRGRAVRLGSASLLGGVAGAVLLLVLPSSAFRTVVPVLVGLGVLLVALQPLINRRVEAAAEHATTARSDAGWLWPGVAVLGVYGGYFGAAQGILLMAVLGAGTADSLHRDNALKNVLASVVNAVAAVVFILVAEVDWVIVALIAGGSIIGAVAGARVGRRLPPVLLRAAIITVGLVALAVFLLR</sequence>
<dbReference type="PANTHER" id="PTHR30269:SF0">
    <property type="entry name" value="MEMBRANE TRANSPORTER PROTEIN YFCA-RELATED"/>
    <property type="match status" value="1"/>
</dbReference>
<keyword evidence="4 8" id="KW-1003">Cell membrane</keyword>
<feature type="transmembrane region" description="Helical" evidence="8">
    <location>
        <begin position="74"/>
        <end position="95"/>
    </location>
</feature>
<comment type="similarity">
    <text evidence="2 8">Belongs to the 4-toluene sulfonate uptake permease (TSUP) (TC 2.A.102) family.</text>
</comment>
<feature type="transmembrane region" description="Helical" evidence="8">
    <location>
        <begin position="233"/>
        <end position="252"/>
    </location>
</feature>
<keyword evidence="6 8" id="KW-1133">Transmembrane helix</keyword>
<dbReference type="AlphaFoldDB" id="A0A6J4M2A8"/>
<proteinExistence type="inferred from homology"/>
<evidence type="ECO:0000256" key="3">
    <source>
        <dbReference type="ARBA" id="ARBA00022448"/>
    </source>
</evidence>
<keyword evidence="5 8" id="KW-0812">Transmembrane</keyword>
<dbReference type="EMBL" id="CADCUI010000028">
    <property type="protein sequence ID" value="CAA9346145.1"/>
    <property type="molecule type" value="Genomic_DNA"/>
</dbReference>
<evidence type="ECO:0000256" key="7">
    <source>
        <dbReference type="ARBA" id="ARBA00023136"/>
    </source>
</evidence>
<evidence type="ECO:0000313" key="9">
    <source>
        <dbReference type="EMBL" id="CAA9346145.1"/>
    </source>
</evidence>
<feature type="transmembrane region" description="Helical" evidence="8">
    <location>
        <begin position="206"/>
        <end position="226"/>
    </location>
</feature>
<evidence type="ECO:0000256" key="6">
    <source>
        <dbReference type="ARBA" id="ARBA00022989"/>
    </source>
</evidence>
<dbReference type="InterPro" id="IPR002781">
    <property type="entry name" value="TM_pro_TauE-like"/>
</dbReference>
<organism evidence="9">
    <name type="scientific">uncultured Nocardioidaceae bacterium</name>
    <dbReference type="NCBI Taxonomy" id="253824"/>
    <lineage>
        <taxon>Bacteria</taxon>
        <taxon>Bacillati</taxon>
        <taxon>Actinomycetota</taxon>
        <taxon>Actinomycetes</taxon>
        <taxon>Propionibacteriales</taxon>
        <taxon>Nocardioidaceae</taxon>
        <taxon>environmental samples</taxon>
    </lineage>
</organism>
<dbReference type="Pfam" id="PF01925">
    <property type="entry name" value="TauE"/>
    <property type="match status" value="1"/>
</dbReference>
<dbReference type="InterPro" id="IPR052017">
    <property type="entry name" value="TSUP"/>
</dbReference>
<evidence type="ECO:0000256" key="2">
    <source>
        <dbReference type="ARBA" id="ARBA00009142"/>
    </source>
</evidence>
<evidence type="ECO:0000256" key="1">
    <source>
        <dbReference type="ARBA" id="ARBA00004651"/>
    </source>
</evidence>
<accession>A0A6J4M2A8</accession>
<feature type="transmembrane region" description="Helical" evidence="8">
    <location>
        <begin position="181"/>
        <end position="200"/>
    </location>
</feature>
<dbReference type="GO" id="GO:0005886">
    <property type="term" value="C:plasma membrane"/>
    <property type="evidence" value="ECO:0007669"/>
    <property type="project" value="UniProtKB-SubCell"/>
</dbReference>
<feature type="transmembrane region" description="Helical" evidence="8">
    <location>
        <begin position="102"/>
        <end position="121"/>
    </location>
</feature>
<evidence type="ECO:0000256" key="8">
    <source>
        <dbReference type="RuleBase" id="RU363041"/>
    </source>
</evidence>
<evidence type="ECO:0000256" key="4">
    <source>
        <dbReference type="ARBA" id="ARBA00022475"/>
    </source>
</evidence>
<dbReference type="PANTHER" id="PTHR30269">
    <property type="entry name" value="TRANSMEMBRANE PROTEIN YFCA"/>
    <property type="match status" value="1"/>
</dbReference>
<comment type="subcellular location">
    <subcellularLocation>
        <location evidence="1 8">Cell membrane</location>
        <topology evidence="1 8">Multi-pass membrane protein</topology>
    </subcellularLocation>
</comment>